<dbReference type="KEGG" id="dea:FPZ08_05070"/>
<organism evidence="1 2">
    <name type="scientific">Devosia ginsengisoli</name>
    <dbReference type="NCBI Taxonomy" id="400770"/>
    <lineage>
        <taxon>Bacteria</taxon>
        <taxon>Pseudomonadati</taxon>
        <taxon>Pseudomonadota</taxon>
        <taxon>Alphaproteobacteria</taxon>
        <taxon>Hyphomicrobiales</taxon>
        <taxon>Devosiaceae</taxon>
        <taxon>Devosia</taxon>
    </lineage>
</organism>
<evidence type="ECO:0000313" key="1">
    <source>
        <dbReference type="EMBL" id="QDZ10170.1"/>
    </source>
</evidence>
<keyword evidence="2" id="KW-1185">Reference proteome</keyword>
<protein>
    <submittedName>
        <fullName evidence="1">Uncharacterized protein</fullName>
    </submittedName>
</protein>
<dbReference type="RefSeq" id="WP_146288974.1">
    <property type="nucleotide sequence ID" value="NZ_CP042304.1"/>
</dbReference>
<dbReference type="AlphaFoldDB" id="A0A5B8LSG1"/>
<dbReference type="EMBL" id="CP042304">
    <property type="protein sequence ID" value="QDZ10170.1"/>
    <property type="molecule type" value="Genomic_DNA"/>
</dbReference>
<evidence type="ECO:0000313" key="2">
    <source>
        <dbReference type="Proteomes" id="UP000315364"/>
    </source>
</evidence>
<name>A0A5B8LSG1_9HYPH</name>
<dbReference type="OrthoDB" id="8436207at2"/>
<proteinExistence type="predicted"/>
<sequence length="188" mass="21430">MPAPDPSILAHCVAIVMAKDERDGVALMRLAEKLRFAAIVADSPALGHDRFDHRLVFYLVHFDFDPEAREQLLYERRHAGSVSVSFAPVILFLRDATPEDIQFNIELGFDDVISVPEDGHVIATRLAAQIGQEHLYIETRNYLGPDRYRMDKPGHHRKPVEEHAELTILRTPEAGVHIVRRRVVAKRR</sequence>
<accession>A0A5B8LSG1</accession>
<dbReference type="Proteomes" id="UP000315364">
    <property type="component" value="Chromosome"/>
</dbReference>
<gene>
    <name evidence="1" type="ORF">FPZ08_05070</name>
</gene>
<reference evidence="1 2" key="1">
    <citation type="submission" date="2019-07" db="EMBL/GenBank/DDBJ databases">
        <title>Full genome sequence of Devosia sp. Gsoil 520.</title>
        <authorList>
            <person name="Im W.-T."/>
        </authorList>
    </citation>
    <scope>NUCLEOTIDE SEQUENCE [LARGE SCALE GENOMIC DNA]</scope>
    <source>
        <strain evidence="1 2">Gsoil 520</strain>
    </source>
</reference>